<comment type="caution">
    <text evidence="2">The sequence shown here is derived from an EMBL/GenBank/DDBJ whole genome shotgun (WGS) entry which is preliminary data.</text>
</comment>
<sequence length="263" mass="29397">MTTQENFVGNLQFVSASVSFMSESDAVERGKRLRQARERAGFERPKDVIDRFSRRGVKTSYYQHEKGSAPFSFKYAQLYGLLFGVKPEWLYSGQGPMADGDVVPIPDSSHVEPVTVTLPLIGEAQAGAWKEVAAIEEADAERIPVPAEHRIPGARQYWIRVVGDSVDRFMPEGSLALCTDVWSWARDAEDFMARADAKLVLCRRVRHGLYETTIKQLKVMGEKAELWPASHNPRHNGPIDLGADLDGSEVQIQAVVTHALIRF</sequence>
<evidence type="ECO:0000259" key="1">
    <source>
        <dbReference type="Pfam" id="PF00717"/>
    </source>
</evidence>
<evidence type="ECO:0000313" key="3">
    <source>
        <dbReference type="Proteomes" id="UP001595379"/>
    </source>
</evidence>
<dbReference type="InterPro" id="IPR036286">
    <property type="entry name" value="LexA/Signal_pep-like_sf"/>
</dbReference>
<dbReference type="CDD" id="cd00093">
    <property type="entry name" value="HTH_XRE"/>
    <property type="match status" value="1"/>
</dbReference>
<organism evidence="2 3">
    <name type="scientific">Hyphobacterium vulgare</name>
    <dbReference type="NCBI Taxonomy" id="1736751"/>
    <lineage>
        <taxon>Bacteria</taxon>
        <taxon>Pseudomonadati</taxon>
        <taxon>Pseudomonadota</taxon>
        <taxon>Alphaproteobacteria</taxon>
        <taxon>Maricaulales</taxon>
        <taxon>Maricaulaceae</taxon>
        <taxon>Hyphobacterium</taxon>
    </lineage>
</organism>
<gene>
    <name evidence="2" type="ORF">ACFOOR_02720</name>
</gene>
<dbReference type="InterPro" id="IPR015927">
    <property type="entry name" value="Peptidase_S24_S26A/B/C"/>
</dbReference>
<name>A0ABV6ZUC5_9PROT</name>
<dbReference type="Gene3D" id="2.10.109.10">
    <property type="entry name" value="Umud Fragment, subunit A"/>
    <property type="match status" value="1"/>
</dbReference>
<dbReference type="RefSeq" id="WP_343163896.1">
    <property type="nucleotide sequence ID" value="NZ_JBHRSV010000001.1"/>
</dbReference>
<dbReference type="InterPro" id="IPR001387">
    <property type="entry name" value="Cro/C1-type_HTH"/>
</dbReference>
<dbReference type="Pfam" id="PF00717">
    <property type="entry name" value="Peptidase_S24"/>
    <property type="match status" value="1"/>
</dbReference>
<proteinExistence type="predicted"/>
<feature type="domain" description="Peptidase S24/S26A/S26B/S26C" evidence="1">
    <location>
        <begin position="119"/>
        <end position="256"/>
    </location>
</feature>
<keyword evidence="3" id="KW-1185">Reference proteome</keyword>
<dbReference type="SUPFAM" id="SSF51306">
    <property type="entry name" value="LexA/Signal peptidase"/>
    <property type="match status" value="1"/>
</dbReference>
<accession>A0ABV6ZUC5</accession>
<protein>
    <submittedName>
        <fullName evidence="2">LexA family transcriptional regulator</fullName>
    </submittedName>
</protein>
<dbReference type="EMBL" id="JBHRSV010000001">
    <property type="protein sequence ID" value="MFC2925013.1"/>
    <property type="molecule type" value="Genomic_DNA"/>
</dbReference>
<reference evidence="3" key="1">
    <citation type="journal article" date="2019" name="Int. J. Syst. Evol. Microbiol.">
        <title>The Global Catalogue of Microorganisms (GCM) 10K type strain sequencing project: providing services to taxonomists for standard genome sequencing and annotation.</title>
        <authorList>
            <consortium name="The Broad Institute Genomics Platform"/>
            <consortium name="The Broad Institute Genome Sequencing Center for Infectious Disease"/>
            <person name="Wu L."/>
            <person name="Ma J."/>
        </authorList>
    </citation>
    <scope>NUCLEOTIDE SEQUENCE [LARGE SCALE GENOMIC DNA]</scope>
    <source>
        <strain evidence="3">KCTC 52487</strain>
    </source>
</reference>
<evidence type="ECO:0000313" key="2">
    <source>
        <dbReference type="EMBL" id="MFC2925013.1"/>
    </source>
</evidence>
<dbReference type="Proteomes" id="UP001595379">
    <property type="component" value="Unassembled WGS sequence"/>
</dbReference>